<name>A0ABR1W6W3_9PEZI</name>
<dbReference type="InterPro" id="IPR056024">
    <property type="entry name" value="DUF7605"/>
</dbReference>
<feature type="compositionally biased region" description="Polar residues" evidence="1">
    <location>
        <begin position="1"/>
        <end position="38"/>
    </location>
</feature>
<comment type="caution">
    <text evidence="4">The sequence shown here is derived from an EMBL/GenBank/DDBJ whole genome shotgun (WGS) entry which is preliminary data.</text>
</comment>
<dbReference type="Pfam" id="PF00350">
    <property type="entry name" value="Dynamin_N"/>
    <property type="match status" value="1"/>
</dbReference>
<evidence type="ECO:0000313" key="5">
    <source>
        <dbReference type="Proteomes" id="UP001480595"/>
    </source>
</evidence>
<evidence type="ECO:0000259" key="3">
    <source>
        <dbReference type="Pfam" id="PF24564"/>
    </source>
</evidence>
<reference evidence="4 5" key="1">
    <citation type="submission" date="2023-01" db="EMBL/GenBank/DDBJ databases">
        <title>Analysis of 21 Apiospora genomes using comparative genomics revels a genus with tremendous synthesis potential of carbohydrate active enzymes and secondary metabolites.</title>
        <authorList>
            <person name="Sorensen T."/>
        </authorList>
    </citation>
    <scope>NUCLEOTIDE SEQUENCE [LARGE SCALE GENOMIC DNA]</scope>
    <source>
        <strain evidence="4 5">CBS 135458</strain>
    </source>
</reference>
<feature type="domain" description="Dynamin N-terminal" evidence="2">
    <location>
        <begin position="267"/>
        <end position="512"/>
    </location>
</feature>
<accession>A0ABR1W6W3</accession>
<dbReference type="Pfam" id="PF24564">
    <property type="entry name" value="DUF7605"/>
    <property type="match status" value="1"/>
</dbReference>
<dbReference type="SUPFAM" id="SSF52540">
    <property type="entry name" value="P-loop containing nucleoside triphosphate hydrolases"/>
    <property type="match status" value="1"/>
</dbReference>
<gene>
    <name evidence="4" type="ORF">PG994_003024</name>
</gene>
<evidence type="ECO:0000256" key="1">
    <source>
        <dbReference type="SAM" id="MobiDB-lite"/>
    </source>
</evidence>
<dbReference type="Proteomes" id="UP001480595">
    <property type="component" value="Unassembled WGS sequence"/>
</dbReference>
<dbReference type="PANTHER" id="PTHR36681">
    <property type="entry name" value="NUCLEAR GTPASE, GERMINAL CENTER-ASSOCIATED, TANDEM DUPLICATE 3"/>
    <property type="match status" value="1"/>
</dbReference>
<dbReference type="RefSeq" id="XP_066720288.1">
    <property type="nucleotide sequence ID" value="XM_066854433.1"/>
</dbReference>
<dbReference type="EMBL" id="JAQQWL010000003">
    <property type="protein sequence ID" value="KAK8079217.1"/>
    <property type="molecule type" value="Genomic_DNA"/>
</dbReference>
<feature type="compositionally biased region" description="Low complexity" evidence="1">
    <location>
        <begin position="103"/>
        <end position="115"/>
    </location>
</feature>
<dbReference type="InterPro" id="IPR045063">
    <property type="entry name" value="Dynamin_N"/>
</dbReference>
<feature type="domain" description="DUF7605" evidence="3">
    <location>
        <begin position="775"/>
        <end position="910"/>
    </location>
</feature>
<feature type="region of interest" description="Disordered" evidence="1">
    <location>
        <begin position="1"/>
        <end position="119"/>
    </location>
</feature>
<organism evidence="4 5">
    <name type="scientific">Apiospora phragmitis</name>
    <dbReference type="NCBI Taxonomy" id="2905665"/>
    <lineage>
        <taxon>Eukaryota</taxon>
        <taxon>Fungi</taxon>
        <taxon>Dikarya</taxon>
        <taxon>Ascomycota</taxon>
        <taxon>Pezizomycotina</taxon>
        <taxon>Sordariomycetes</taxon>
        <taxon>Xylariomycetidae</taxon>
        <taxon>Amphisphaeriales</taxon>
        <taxon>Apiosporaceae</taxon>
        <taxon>Apiospora</taxon>
    </lineage>
</organism>
<dbReference type="Gene3D" id="3.40.50.300">
    <property type="entry name" value="P-loop containing nucleotide triphosphate hydrolases"/>
    <property type="match status" value="2"/>
</dbReference>
<feature type="compositionally biased region" description="Basic and acidic residues" evidence="1">
    <location>
        <begin position="66"/>
        <end position="76"/>
    </location>
</feature>
<sequence>MTQLDTSDYSFTFTVPRQGASESSDGIPTPRSGSTLATSIEDRASPESHGRPRAFSGTVLPSIEPIPRDAAEDRSSDTASTHARTPSVSLTPPTSSEGSHGGARVSPRPRAASAALGDDGDIGSIDARLQHMSISNPTTAKAMGMSELADALNNISAEANNRSARLLTPEAQQSTTATPLPPSGCRRRSSSRINVEVYDVRDEKAPNDRFSEPTFQSAFRDARRVMSDLKDTLESSSLHIDPDSTMKRLHQEAKTLSNFHCPPSRTVGFVGDSGVGKSSLLNSLLDCRGLARASNGGAACTCVATEYHFHDRGDFIVEVHRFTQDEVEDQLARLLQAYRNFHLNELSLQGEEREHYEKMAKVAQHTFEVMFHDHFRNGSRLTRMTEAEGLEMLHGWLNEVSPSFDDTSYTTLNIEDCSNLLARLTSEQVQDDGPAEWPFIKKINVYLKAQILSKGLILVDLPGLRDLNAARRHITERYMIECNEIFAVCIEGRAITYEGVMNVIELARKAKLSNVGIICTKSDEIKSEEAVKDWKGEKALTIKQKSDAAEVARLSIRDIEKEQEQHYKVSVDELSDREKDEQLRLGRELRRAKANETDRQFELKRYLMTCRNEITKSKLRNNYQDRVPNRTLEVFCVSNTEYWDNRTEPRAEALRHLQLSGILAVREHCMEMVSESQRRMAEHYMKHSIPALVRDVDLWVQSGLGTMATEKKQNVRDALNTLEGRLKRDLWGSSSEINGISSSTRNRFKSLIYTPSRDKIALWSRHATETSFDWTGRHLRPKVAPRHDWNEEAIEAMVEDLTPLWSQLCDSAEEIHEQLIAQVQELMIWAVQYLEIEMDDSSPALLALSQAIETRQCLLERDMETVCEESITAMDNSALRIDALSGIRSSFMGQSMEAVYRICIAECGKQTKTPNKS</sequence>
<feature type="region of interest" description="Disordered" evidence="1">
    <location>
        <begin position="168"/>
        <end position="191"/>
    </location>
</feature>
<keyword evidence="5" id="KW-1185">Reference proteome</keyword>
<evidence type="ECO:0000259" key="2">
    <source>
        <dbReference type="Pfam" id="PF00350"/>
    </source>
</evidence>
<dbReference type="PANTHER" id="PTHR36681:SF3">
    <property type="entry name" value="NUCLEAR GTPASE, GERMINAL CENTER-ASSOCIATED, TANDEM DUPLICATE 3"/>
    <property type="match status" value="1"/>
</dbReference>
<feature type="compositionally biased region" description="Basic and acidic residues" evidence="1">
    <location>
        <begin position="40"/>
        <end position="50"/>
    </location>
</feature>
<proteinExistence type="predicted"/>
<evidence type="ECO:0000313" key="4">
    <source>
        <dbReference type="EMBL" id="KAK8079217.1"/>
    </source>
</evidence>
<feature type="compositionally biased region" description="Low complexity" evidence="1">
    <location>
        <begin position="85"/>
        <end position="96"/>
    </location>
</feature>
<dbReference type="GeneID" id="92087496"/>
<dbReference type="InterPro" id="IPR027417">
    <property type="entry name" value="P-loop_NTPase"/>
</dbReference>
<protein>
    <submittedName>
        <fullName evidence="4">Uncharacterized protein</fullName>
    </submittedName>
</protein>